<dbReference type="InterPro" id="IPR016162">
    <property type="entry name" value="Ald_DH_N"/>
</dbReference>
<evidence type="ECO:0000256" key="4">
    <source>
        <dbReference type="HAMAP-Rule" id="MF_01174"/>
    </source>
</evidence>
<organism evidence="8 10">
    <name type="scientific">Iodidimonas gelatinilytica</name>
    <dbReference type="NCBI Taxonomy" id="1236966"/>
    <lineage>
        <taxon>Bacteria</taxon>
        <taxon>Pseudomonadati</taxon>
        <taxon>Pseudomonadota</taxon>
        <taxon>Alphaproteobacteria</taxon>
        <taxon>Iodidimonadales</taxon>
        <taxon>Iodidimonadaceae</taxon>
        <taxon>Iodidimonas</taxon>
    </lineage>
</organism>
<dbReference type="AlphaFoldDB" id="A0A5A7MX00"/>
<dbReference type="EMBL" id="BKCL01000004">
    <property type="protein sequence ID" value="GEQ98020.1"/>
    <property type="molecule type" value="Genomic_DNA"/>
</dbReference>
<dbReference type="EMBL" id="BKCM01000002">
    <property type="protein sequence ID" value="GEQ99863.1"/>
    <property type="molecule type" value="Genomic_DNA"/>
</dbReference>
<dbReference type="NCBIfam" id="TIGR03240">
    <property type="entry name" value="arg_catab_astD"/>
    <property type="match status" value="1"/>
</dbReference>
<keyword evidence="10" id="KW-1185">Reference proteome</keyword>
<evidence type="ECO:0000256" key="2">
    <source>
        <dbReference type="ARBA" id="ARBA00023002"/>
    </source>
</evidence>
<evidence type="ECO:0000313" key="9">
    <source>
        <dbReference type="Proteomes" id="UP000322084"/>
    </source>
</evidence>
<reference evidence="9 10" key="1">
    <citation type="submission" date="2019-09" db="EMBL/GenBank/DDBJ databases">
        <title>NBRP : Genome information of microbial organism related human and environment.</title>
        <authorList>
            <person name="Hattori M."/>
            <person name="Oshima K."/>
            <person name="Inaba H."/>
            <person name="Suda W."/>
            <person name="Sakamoto M."/>
            <person name="Iino T."/>
            <person name="Kitahara M."/>
            <person name="Oshida Y."/>
            <person name="Iida T."/>
            <person name="Kudo T."/>
            <person name="Itoh T."/>
            <person name="Ohkuma M."/>
        </authorList>
    </citation>
    <scope>NUCLEOTIDE SEQUENCE [LARGE SCALE GENOMIC DNA]</scope>
    <source>
        <strain evidence="7 9">Hi-2</strain>
        <strain evidence="8 10">Mie-1</strain>
    </source>
</reference>
<feature type="domain" description="Aldehyde dehydrogenase" evidence="6">
    <location>
        <begin position="17"/>
        <end position="468"/>
    </location>
</feature>
<dbReference type="GO" id="GO:0019545">
    <property type="term" value="P:L-arginine catabolic process to succinate"/>
    <property type="evidence" value="ECO:0007669"/>
    <property type="project" value="UniProtKB-UniRule"/>
</dbReference>
<comment type="caution">
    <text evidence="8">The sequence shown here is derived from an EMBL/GenBank/DDBJ whole genome shotgun (WGS) entry which is preliminary data.</text>
</comment>
<comment type="catalytic activity">
    <reaction evidence="4">
        <text>N-succinyl-L-glutamate 5-semialdehyde + NAD(+) + H2O = N-succinyl-L-glutamate + NADH + 2 H(+)</text>
        <dbReference type="Rhea" id="RHEA:10812"/>
        <dbReference type="ChEBI" id="CHEBI:15377"/>
        <dbReference type="ChEBI" id="CHEBI:15378"/>
        <dbReference type="ChEBI" id="CHEBI:57540"/>
        <dbReference type="ChEBI" id="CHEBI:57945"/>
        <dbReference type="ChEBI" id="CHEBI:58520"/>
        <dbReference type="ChEBI" id="CHEBI:58763"/>
        <dbReference type="EC" id="1.2.1.71"/>
    </reaction>
</comment>
<accession>A0A5A7MPQ7</accession>
<dbReference type="Gene3D" id="3.40.309.10">
    <property type="entry name" value="Aldehyde Dehydrogenase, Chain A, domain 2"/>
    <property type="match status" value="1"/>
</dbReference>
<name>A0A5A7MX00_9PROT</name>
<keyword evidence="3 4" id="KW-0520">NAD</keyword>
<comment type="similarity">
    <text evidence="4">Belongs to the aldehyde dehydrogenase family. AstD subfamily.</text>
</comment>
<comment type="function">
    <text evidence="4">Catalyzes the NAD-dependent reduction of succinylglutamate semialdehyde into succinylglutamate.</text>
</comment>
<dbReference type="Proteomes" id="UP000322084">
    <property type="component" value="Unassembled WGS sequence"/>
</dbReference>
<dbReference type="CDD" id="cd07095">
    <property type="entry name" value="ALDH_SGSD_AstD"/>
    <property type="match status" value="1"/>
</dbReference>
<comment type="pathway">
    <text evidence="4">Amino-acid degradation; L-arginine degradation via AST pathway; L-glutamate and succinate from L-arginine: step 4/5.</text>
</comment>
<dbReference type="EC" id="1.2.1.71" evidence="4"/>
<feature type="binding site" evidence="4">
    <location>
        <begin position="228"/>
        <end position="233"/>
    </location>
    <ligand>
        <name>NAD(+)</name>
        <dbReference type="ChEBI" id="CHEBI:57540"/>
    </ligand>
</feature>
<dbReference type="PANTHER" id="PTHR43353:SF5">
    <property type="entry name" value="SUCCINATE-SEMIALDEHYDE DEHYDROGENASE, MITOCHONDRIAL"/>
    <property type="match status" value="1"/>
</dbReference>
<feature type="active site" evidence="4 5">
    <location>
        <position position="251"/>
    </location>
</feature>
<dbReference type="HAMAP" id="MF_01174">
    <property type="entry name" value="Aldedh_AstD"/>
    <property type="match status" value="1"/>
</dbReference>
<sequence length="498" mass="52936">MKKGTMTQGRIYIDGVWRDGSGPLLESHDPAHGAPVWRGHQALEQDVADAVRAARGAFSCWSAYSLDERLAVIRRYGDLLTERKAVLAQMIALETGKPLWDALGEAAAMAGKIAISIKAYEERTGYRQTEAGGMRQVLTHRPHGVMAVFGPYNFPGHLPNGHIVPALMAGNTVVFKPSELTPATAELMVGLWHEAGLPKGVLNLVQGGKDTGVALSSHEDVDGILFTGSVPTGKALHRQTAGQPGKILALEMGGNNPLIVWDAADLEAAASLIVQSAFMTSGQRCTCARRLIVPQGAAGDSVVAALTDLMDRIRIGAWDDAEEPFMGPVINEAAATKILDQTAQLLEAGAVAIRPPIRLERGPAFLSPGLVDVSAVADRADDEIFGPVLQVIRVADFDAALKEANNTRFGLASGLLSDNRRRYEQFYAQARAGIVNWNRPLTGASSAAPFGGIGESGNHRASAYYAADYCAYPVASIEDAQDKVAAADLPRGVMEKDA</sequence>
<dbReference type="FunFam" id="3.40.605.10:FF:000010">
    <property type="entry name" value="N-succinylglutamate 5-semialdehyde dehydrogenase"/>
    <property type="match status" value="1"/>
</dbReference>
<evidence type="ECO:0000313" key="8">
    <source>
        <dbReference type="EMBL" id="GEQ99863.1"/>
    </source>
</evidence>
<dbReference type="InterPro" id="IPR016163">
    <property type="entry name" value="Ald_DH_C"/>
</dbReference>
<evidence type="ECO:0000313" key="10">
    <source>
        <dbReference type="Proteomes" id="UP000325187"/>
    </source>
</evidence>
<dbReference type="Gene3D" id="3.40.605.10">
    <property type="entry name" value="Aldehyde Dehydrogenase, Chain A, domain 1"/>
    <property type="match status" value="1"/>
</dbReference>
<proteinExistence type="inferred from homology"/>
<dbReference type="PANTHER" id="PTHR43353">
    <property type="entry name" value="SUCCINATE-SEMIALDEHYDE DEHYDROGENASE, MITOCHONDRIAL"/>
    <property type="match status" value="1"/>
</dbReference>
<accession>A0A5A7MX00</accession>
<evidence type="ECO:0000256" key="1">
    <source>
        <dbReference type="ARBA" id="ARBA00022503"/>
    </source>
</evidence>
<dbReference type="Pfam" id="PF00171">
    <property type="entry name" value="Aldedh"/>
    <property type="match status" value="1"/>
</dbReference>
<keyword evidence="1 4" id="KW-0056">Arginine metabolism</keyword>
<dbReference type="SUPFAM" id="SSF53720">
    <property type="entry name" value="ALDH-like"/>
    <property type="match status" value="1"/>
</dbReference>
<dbReference type="InterPro" id="IPR050740">
    <property type="entry name" value="Aldehyde_DH_Superfamily"/>
</dbReference>
<dbReference type="NCBIfam" id="NF006992">
    <property type="entry name" value="PRK09457.1"/>
    <property type="match status" value="1"/>
</dbReference>
<dbReference type="GO" id="GO:0019544">
    <property type="term" value="P:L-arginine catabolic process to L-glutamate"/>
    <property type="evidence" value="ECO:0007669"/>
    <property type="project" value="UniProtKB-UniRule"/>
</dbReference>
<dbReference type="UniPathway" id="UPA00185">
    <property type="reaction ID" value="UER00282"/>
</dbReference>
<dbReference type="Proteomes" id="UP000325187">
    <property type="component" value="Unassembled WGS sequence"/>
</dbReference>
<evidence type="ECO:0000313" key="7">
    <source>
        <dbReference type="EMBL" id="GEQ98020.1"/>
    </source>
</evidence>
<feature type="active site" evidence="4">
    <location>
        <position position="285"/>
    </location>
</feature>
<dbReference type="InterPro" id="IPR016161">
    <property type="entry name" value="Ald_DH/histidinol_DH"/>
</dbReference>
<dbReference type="InterPro" id="IPR017649">
    <property type="entry name" value="SuccinylGlu_semiald_DH_AstD"/>
</dbReference>
<evidence type="ECO:0000256" key="3">
    <source>
        <dbReference type="ARBA" id="ARBA00023027"/>
    </source>
</evidence>
<evidence type="ECO:0000259" key="6">
    <source>
        <dbReference type="Pfam" id="PF00171"/>
    </source>
</evidence>
<gene>
    <name evidence="4 8" type="primary">astD</name>
    <name evidence="7" type="ORF">JCM17844_16570</name>
    <name evidence="8" type="ORF">JCM17845_04870</name>
</gene>
<dbReference type="InterPro" id="IPR029510">
    <property type="entry name" value="Ald_DH_CS_GLU"/>
</dbReference>
<dbReference type="InterPro" id="IPR016160">
    <property type="entry name" value="Ald_DH_CS_CYS"/>
</dbReference>
<keyword evidence="2 4" id="KW-0560">Oxidoreductase</keyword>
<dbReference type="InterPro" id="IPR015590">
    <property type="entry name" value="Aldehyde_DH_dom"/>
</dbReference>
<dbReference type="PROSITE" id="PS00070">
    <property type="entry name" value="ALDEHYDE_DEHYDR_CYS"/>
    <property type="match status" value="1"/>
</dbReference>
<dbReference type="PROSITE" id="PS00687">
    <property type="entry name" value="ALDEHYDE_DEHYDR_GLU"/>
    <property type="match status" value="1"/>
</dbReference>
<protein>
    <recommendedName>
        <fullName evidence="4">N-succinylglutamate 5-semialdehyde dehydrogenase</fullName>
        <ecNumber evidence="4">1.2.1.71</ecNumber>
    </recommendedName>
    <alternativeName>
        <fullName evidence="4">Succinylglutamic semialdehyde dehydrogenase</fullName>
        <shortName evidence="4">SGSD</shortName>
    </alternativeName>
</protein>
<dbReference type="GO" id="GO:0043824">
    <property type="term" value="F:succinylglutamate-semialdehyde dehydrogenase activity"/>
    <property type="evidence" value="ECO:0007669"/>
    <property type="project" value="UniProtKB-EC"/>
</dbReference>
<evidence type="ECO:0000256" key="5">
    <source>
        <dbReference type="PROSITE-ProRule" id="PRU10007"/>
    </source>
</evidence>